<accession>A0A9X3WVN8</accession>
<dbReference type="PANTHER" id="PTHR41317">
    <property type="entry name" value="PD-(D_E)XK NUCLEASE FAMILY TRANSPOSASE"/>
    <property type="match status" value="1"/>
</dbReference>
<name>A0A9X3WVN8_9BACI</name>
<dbReference type="AlphaFoldDB" id="A0A9X3WVN8"/>
<dbReference type="RefSeq" id="WP_272436079.1">
    <property type="nucleotide sequence ID" value="NZ_JAMQKB010000005.1"/>
</dbReference>
<proteinExistence type="predicted"/>
<dbReference type="Pfam" id="PF12784">
    <property type="entry name" value="PDDEXK_2"/>
    <property type="match status" value="1"/>
</dbReference>
<organism evidence="1 2">
    <name type="scientific">Terrihalobacillus insolitus</name>
    <dbReference type="NCBI Taxonomy" id="2950438"/>
    <lineage>
        <taxon>Bacteria</taxon>
        <taxon>Bacillati</taxon>
        <taxon>Bacillota</taxon>
        <taxon>Bacilli</taxon>
        <taxon>Bacillales</taxon>
        <taxon>Bacillaceae</taxon>
        <taxon>Terrihalobacillus</taxon>
    </lineage>
</organism>
<dbReference type="PANTHER" id="PTHR41317:SF1">
    <property type="entry name" value="PD-(D_E)XK NUCLEASE FAMILY TRANSPOSASE"/>
    <property type="match status" value="1"/>
</dbReference>
<evidence type="ECO:0000313" key="1">
    <source>
        <dbReference type="EMBL" id="MDC3424274.1"/>
    </source>
</evidence>
<keyword evidence="2" id="KW-1185">Reference proteome</keyword>
<protein>
    <submittedName>
        <fullName evidence="1">Rpn family recombination-promoting nuclease/putative transposase</fullName>
    </submittedName>
</protein>
<reference evidence="1" key="1">
    <citation type="submission" date="2022-06" db="EMBL/GenBank/DDBJ databases">
        <title>Aquibacillus sp. a new bacterium isolated from soil saline samples.</title>
        <authorList>
            <person name="Galisteo C."/>
            <person name="De La Haba R."/>
            <person name="Sanchez-Porro C."/>
            <person name="Ventosa A."/>
        </authorList>
    </citation>
    <scope>NUCLEOTIDE SEQUENCE</scope>
    <source>
        <strain evidence="1">3ASR75-11</strain>
    </source>
</reference>
<sequence>MNRLNPLNDFLFKKLFGDEKDKDILIGFLNAILNSDIVNLTIEKENLDRINKEEKLGILDIKAKTKSGEKFNIEVQLLNQKNMIPRTLFYWSKLFVEDFESGNPYSSLQKTVTINILGFKMEELRNEYFHSTYNLRECQSKNLLTDLLEIHFIEFQKFEEISYNVNNPLHRWLLFLKEDIPENKLREVISMDVILNKAEQKLLKLSADPETRKEYERRAKALSDERSRLEDAENAGILKVAKSLLDNGMPLYEVSKHTPYNAEELERLLKRYNLIQ</sequence>
<gene>
    <name evidence="1" type="ORF">NC797_07100</name>
</gene>
<dbReference type="NCBIfam" id="TIGR01784">
    <property type="entry name" value="T_den_put_tspse"/>
    <property type="match status" value="1"/>
</dbReference>
<dbReference type="Proteomes" id="UP001145050">
    <property type="component" value="Unassembled WGS sequence"/>
</dbReference>
<dbReference type="EMBL" id="JAMQKB010000005">
    <property type="protein sequence ID" value="MDC3424274.1"/>
    <property type="molecule type" value="Genomic_DNA"/>
</dbReference>
<evidence type="ECO:0000313" key="2">
    <source>
        <dbReference type="Proteomes" id="UP001145050"/>
    </source>
</evidence>
<comment type="caution">
    <text evidence="1">The sequence shown here is derived from an EMBL/GenBank/DDBJ whole genome shotgun (WGS) entry which is preliminary data.</text>
</comment>
<dbReference type="InterPro" id="IPR010106">
    <property type="entry name" value="RpnA"/>
</dbReference>